<organism evidence="2 3">
    <name type="scientific">Mycena metata</name>
    <dbReference type="NCBI Taxonomy" id="1033252"/>
    <lineage>
        <taxon>Eukaryota</taxon>
        <taxon>Fungi</taxon>
        <taxon>Dikarya</taxon>
        <taxon>Basidiomycota</taxon>
        <taxon>Agaricomycotina</taxon>
        <taxon>Agaricomycetes</taxon>
        <taxon>Agaricomycetidae</taxon>
        <taxon>Agaricales</taxon>
        <taxon>Marasmiineae</taxon>
        <taxon>Mycenaceae</taxon>
        <taxon>Mycena</taxon>
    </lineage>
</organism>
<sequence length="964" mass="106906">MALEAGEGADAYHALLSGFLSPQERVLVVTNTGGVHIRVSAFFVLPLVSTELLAPRTEPTSNSKKLTAEQIVGIRKALASDGTAPGDDIEEGEDTDGEDDQPADLLDELDSTTAAFFEDYCRFFGEEDTADLRSEILETNEEILATAELQPEVVSEPAVNKAFDHPKQVPVASELITTAALQRIAMSFNIRAKVVVCDRCHSGIPLLWIPRHLGACPGASEGPSFMTQRHAEELGLTDVIANELISSPSAGVAGVADIMNLVCAPTQKDYAGWRAASDRIFPPDPLEIPAPLEGILTTWRCTWKAHILSATITCDHSRATDSFQRPGQSLSNNKLLHRWAQVSRRLDFDAPTIIRSDDSDSSFLDRYIRLFTADHRASLEADFVSNNFHAVFQHSKVQEFLRDFKLSDIIGARTPLDLGLTQEQVEYLQAAHTDSFMESVDAVELAPEILRAQVMEGSRYAGDPQTLFTAPRKKASTRFYLRRERMLLLAVIKACQHRQPWPLTLSSVLDDLVTKLRAALRKSTGKENLKKQVEKVLDVLYFPAVAMKDVGHPFRSPVVAFLATFCKTETGDWASVKNLSSFLLAPAQFAIRARGLQRLVQIQGSSPDTALQTQIIPFCEEHLADHRVSPFSGVRFFMREWSIASRASPRPAMLSWADDNILNVSEKSLNVAELPAMTKEALAGLENYFQESVLCGIPLDLLCPSIDFQKFASGGHLTSVESQRFEEELLLRGKIGFASGGSEITWDKRAGRAWRMVLHQATLRLASAMHTTGGLPPRTTDEELFRLNDLLFIAGGNTVGINSTTNKMLSRRGVTRSVTFVFPPVVAKLMFILVHIVRRVQLRLLLSDSHLSDHAELRELYESYLSVSMGSTITYSARSAALKAWTKQSFGLELSFGRYRHVATALQRRFLPTLSQNPLAAEIAPEVDNNRLQRTHAAMGEDGFMWTQMMIQQGRDWHMFLGLS</sequence>
<accession>A0AAD7IV96</accession>
<proteinExistence type="predicted"/>
<evidence type="ECO:0000256" key="1">
    <source>
        <dbReference type="SAM" id="MobiDB-lite"/>
    </source>
</evidence>
<evidence type="ECO:0000313" key="3">
    <source>
        <dbReference type="Proteomes" id="UP001215598"/>
    </source>
</evidence>
<feature type="compositionally biased region" description="Acidic residues" evidence="1">
    <location>
        <begin position="87"/>
        <end position="103"/>
    </location>
</feature>
<gene>
    <name evidence="2" type="ORF">B0H16DRAFT_1548728</name>
</gene>
<comment type="caution">
    <text evidence="2">The sequence shown here is derived from an EMBL/GenBank/DDBJ whole genome shotgun (WGS) entry which is preliminary data.</text>
</comment>
<reference evidence="2" key="1">
    <citation type="submission" date="2023-03" db="EMBL/GenBank/DDBJ databases">
        <title>Massive genome expansion in bonnet fungi (Mycena s.s.) driven by repeated elements and novel gene families across ecological guilds.</title>
        <authorList>
            <consortium name="Lawrence Berkeley National Laboratory"/>
            <person name="Harder C.B."/>
            <person name="Miyauchi S."/>
            <person name="Viragh M."/>
            <person name="Kuo A."/>
            <person name="Thoen E."/>
            <person name="Andreopoulos B."/>
            <person name="Lu D."/>
            <person name="Skrede I."/>
            <person name="Drula E."/>
            <person name="Henrissat B."/>
            <person name="Morin E."/>
            <person name="Kohler A."/>
            <person name="Barry K."/>
            <person name="LaButti K."/>
            <person name="Morin E."/>
            <person name="Salamov A."/>
            <person name="Lipzen A."/>
            <person name="Mereny Z."/>
            <person name="Hegedus B."/>
            <person name="Baldrian P."/>
            <person name="Stursova M."/>
            <person name="Weitz H."/>
            <person name="Taylor A."/>
            <person name="Grigoriev I.V."/>
            <person name="Nagy L.G."/>
            <person name="Martin F."/>
            <person name="Kauserud H."/>
        </authorList>
    </citation>
    <scope>NUCLEOTIDE SEQUENCE</scope>
    <source>
        <strain evidence="2">CBHHK182m</strain>
    </source>
</reference>
<evidence type="ECO:0000313" key="2">
    <source>
        <dbReference type="EMBL" id="KAJ7751064.1"/>
    </source>
</evidence>
<name>A0AAD7IV96_9AGAR</name>
<dbReference type="Proteomes" id="UP001215598">
    <property type="component" value="Unassembled WGS sequence"/>
</dbReference>
<keyword evidence="3" id="KW-1185">Reference proteome</keyword>
<dbReference type="EMBL" id="JARKIB010000063">
    <property type="protein sequence ID" value="KAJ7751064.1"/>
    <property type="molecule type" value="Genomic_DNA"/>
</dbReference>
<feature type="region of interest" description="Disordered" evidence="1">
    <location>
        <begin position="80"/>
        <end position="103"/>
    </location>
</feature>
<protein>
    <submittedName>
        <fullName evidence="2">Uncharacterized protein</fullName>
    </submittedName>
</protein>
<dbReference type="AlphaFoldDB" id="A0AAD7IV96"/>